<organism evidence="1">
    <name type="scientific">Pseudomonas aeruginosa</name>
    <dbReference type="NCBI Taxonomy" id="287"/>
    <lineage>
        <taxon>Bacteria</taxon>
        <taxon>Pseudomonadati</taxon>
        <taxon>Pseudomonadota</taxon>
        <taxon>Gammaproteobacteria</taxon>
        <taxon>Pseudomonadales</taxon>
        <taxon>Pseudomonadaceae</taxon>
        <taxon>Pseudomonas</taxon>
    </lineage>
</organism>
<geneLocation type="plasmid" evidence="1">
    <name>p60512-NR</name>
</geneLocation>
<protein>
    <submittedName>
        <fullName evidence="1">Uncharacterized protein</fullName>
    </submittedName>
</protein>
<name>A0A2L1KLE8_PSEAI</name>
<keyword evidence="1" id="KW-0614">Plasmid</keyword>
<proteinExistence type="predicted"/>
<dbReference type="AlphaFoldDB" id="A0A2L1KLE8"/>
<evidence type="ECO:0000313" key="1">
    <source>
        <dbReference type="EMBL" id="AVE23332.1"/>
    </source>
</evidence>
<dbReference type="EMBL" id="MF344579">
    <property type="protein sequence ID" value="AVE23332.1"/>
    <property type="molecule type" value="Genomic_DNA"/>
</dbReference>
<reference evidence="1" key="1">
    <citation type="submission" date="2017-06" db="EMBL/GenBank/DDBJ databases">
        <title>Complete sequence of plasmid in Pseudomonas aeruginosa.</title>
        <authorList>
            <person name="Zhan Z."/>
            <person name="Feng J."/>
            <person name="Zhao Y."/>
            <person name="Luo W."/>
            <person name="Jiang X."/>
            <person name="Yuan M."/>
            <person name="Liang L."/>
            <person name="Zhao Y."/>
            <person name="Zhou D."/>
        </authorList>
    </citation>
    <scope>NUCLEOTIDE SEQUENCE</scope>
    <source>
        <strain evidence="1">60512</strain>
        <plasmid evidence="1">p60512-NR</plasmid>
    </source>
</reference>
<sequence>MDGGLLVMAKRSFSPELLESLRSMVVTKALDALGLHWKLDPDFQPVKDAATIRLHVAVGGQVFELLGVVSENGK</sequence>
<dbReference type="RefSeq" id="WP_172691869.1">
    <property type="nucleotide sequence ID" value="NZ_MF344579.1"/>
</dbReference>
<accession>A0A2L1KLE8</accession>